<dbReference type="Proteomes" id="UP000078561">
    <property type="component" value="Unassembled WGS sequence"/>
</dbReference>
<proteinExistence type="predicted"/>
<protein>
    <submittedName>
        <fullName evidence="3">Uncharacterized protein</fullName>
    </submittedName>
</protein>
<evidence type="ECO:0000313" key="3">
    <source>
        <dbReference type="EMBL" id="SAM08918.1"/>
    </source>
</evidence>
<feature type="signal peptide" evidence="2">
    <location>
        <begin position="1"/>
        <end position="19"/>
    </location>
</feature>
<feature type="chain" id="PRO_5007900342" evidence="2">
    <location>
        <begin position="20"/>
        <end position="298"/>
    </location>
</feature>
<dbReference type="InParanoid" id="A0A168STN2"/>
<evidence type="ECO:0000256" key="1">
    <source>
        <dbReference type="SAM" id="MobiDB-lite"/>
    </source>
</evidence>
<evidence type="ECO:0000256" key="2">
    <source>
        <dbReference type="SAM" id="SignalP"/>
    </source>
</evidence>
<organism evidence="3">
    <name type="scientific">Absidia glauca</name>
    <name type="common">Pin mould</name>
    <dbReference type="NCBI Taxonomy" id="4829"/>
    <lineage>
        <taxon>Eukaryota</taxon>
        <taxon>Fungi</taxon>
        <taxon>Fungi incertae sedis</taxon>
        <taxon>Mucoromycota</taxon>
        <taxon>Mucoromycotina</taxon>
        <taxon>Mucoromycetes</taxon>
        <taxon>Mucorales</taxon>
        <taxon>Cunninghamellaceae</taxon>
        <taxon>Absidia</taxon>
    </lineage>
</organism>
<name>A0A168STN2_ABSGL</name>
<keyword evidence="4" id="KW-1185">Reference proteome</keyword>
<dbReference type="OMA" id="DPANCQF"/>
<dbReference type="AlphaFoldDB" id="A0A168STN2"/>
<keyword evidence="2" id="KW-0732">Signal</keyword>
<gene>
    <name evidence="3" type="primary">ABSGL_14584.1 scaffold 14663</name>
</gene>
<dbReference type="OrthoDB" id="2261774at2759"/>
<reference evidence="3" key="1">
    <citation type="submission" date="2016-04" db="EMBL/GenBank/DDBJ databases">
        <authorList>
            <person name="Evans L.H."/>
            <person name="Alamgir A."/>
            <person name="Owens N."/>
            <person name="Weber N.D."/>
            <person name="Virtaneva K."/>
            <person name="Barbian K."/>
            <person name="Babar A."/>
            <person name="Rosenke K."/>
        </authorList>
    </citation>
    <scope>NUCLEOTIDE SEQUENCE [LARGE SCALE GENOMIC DNA]</scope>
    <source>
        <strain evidence="3">CBS 101.48</strain>
    </source>
</reference>
<sequence>MIHLQRLLLFLLLLVVVKGETHCRDPADCPLYPLHSCFATQKGLVCKNAREFEGYEVSMNLVETFNYRPPILHNDSGEPCSTIPRSTELDSYVDFRGPQVLETADLDLIGNCSRLSYCDKSSRTCLPKRNVGSSCHNNMECAVGMEYFPGHCNKNTSICGLRQDIPSFYYGTALRPWTMGKHWKEAVAAVVVTGGIAICFLVGRHQAGKLVSGVSGLIEKWQNRDDPHDYMQQHLHQSTVSDEEIWNQQHARRTWWHFLPGAKRIARMLHLQRTNDADSGTYIPLDSRPTDPPPYRGN</sequence>
<feature type="region of interest" description="Disordered" evidence="1">
    <location>
        <begin position="279"/>
        <end position="298"/>
    </location>
</feature>
<accession>A0A168STN2</accession>
<dbReference type="EMBL" id="LT554937">
    <property type="protein sequence ID" value="SAM08918.1"/>
    <property type="molecule type" value="Genomic_DNA"/>
</dbReference>
<evidence type="ECO:0000313" key="4">
    <source>
        <dbReference type="Proteomes" id="UP000078561"/>
    </source>
</evidence>